<sequence>MIKKALAIIVGSLFVALGVNLFVIPHHLLDGGILGIGLIAKYLFGVKAGFTIIIISLPLYIFSFFYFREYFYNGLHGLFVSSLLIDLLHPLTSWNIDGGSILFSVIAGGICIGSGVGIMLLNDISTGASDLLALMLSKVTSINAGIIIFLIDCFVLIVGWFAITEVNFLYSAIMVIIVGLTTSGIIRKFT</sequence>
<evidence type="ECO:0000313" key="8">
    <source>
        <dbReference type="Proteomes" id="UP000281813"/>
    </source>
</evidence>
<gene>
    <name evidence="7" type="ORF">D8M05_11105</name>
</gene>
<feature type="transmembrane region" description="Helical" evidence="6">
    <location>
        <begin position="70"/>
        <end position="89"/>
    </location>
</feature>
<evidence type="ECO:0000256" key="1">
    <source>
        <dbReference type="ARBA" id="ARBA00004651"/>
    </source>
</evidence>
<evidence type="ECO:0000256" key="2">
    <source>
        <dbReference type="ARBA" id="ARBA00022475"/>
    </source>
</evidence>
<keyword evidence="2" id="KW-1003">Cell membrane</keyword>
<keyword evidence="3 6" id="KW-0812">Transmembrane</keyword>
<feature type="transmembrane region" description="Helical" evidence="6">
    <location>
        <begin position="101"/>
        <end position="121"/>
    </location>
</feature>
<dbReference type="PANTHER" id="PTHR33545">
    <property type="entry name" value="UPF0750 MEMBRANE PROTEIN YITT-RELATED"/>
    <property type="match status" value="1"/>
</dbReference>
<dbReference type="Pfam" id="PF02588">
    <property type="entry name" value="YitT_membrane"/>
    <property type="match status" value="1"/>
</dbReference>
<comment type="subcellular location">
    <subcellularLocation>
        <location evidence="1">Cell membrane</location>
        <topology evidence="1">Multi-pass membrane protein</topology>
    </subcellularLocation>
</comment>
<reference evidence="7 8" key="1">
    <citation type="journal article" date="2015" name="Antonie Van Leeuwenhoek">
        <title>Oceanobacillus bengalensis sp. nov., a bacterium isolated from seawater of the Bay of Bengal.</title>
        <authorList>
            <person name="Yongchang O."/>
            <person name="Xiang W."/>
            <person name="Wang G."/>
        </authorList>
    </citation>
    <scope>NUCLEOTIDE SEQUENCE [LARGE SCALE GENOMIC DNA]</scope>
    <source>
        <strain evidence="7 8">MCCC 1K00260</strain>
    </source>
</reference>
<accession>A0A494YXV6</accession>
<dbReference type="AlphaFoldDB" id="A0A494YXV6"/>
<dbReference type="GO" id="GO:0005886">
    <property type="term" value="C:plasma membrane"/>
    <property type="evidence" value="ECO:0007669"/>
    <property type="project" value="UniProtKB-SubCell"/>
</dbReference>
<dbReference type="InterPro" id="IPR051461">
    <property type="entry name" value="UPF0750_membrane"/>
</dbReference>
<feature type="transmembrane region" description="Helical" evidence="6">
    <location>
        <begin position="168"/>
        <end position="186"/>
    </location>
</feature>
<feature type="transmembrane region" description="Helical" evidence="6">
    <location>
        <begin position="142"/>
        <end position="162"/>
    </location>
</feature>
<evidence type="ECO:0008006" key="9">
    <source>
        <dbReference type="Google" id="ProtNLM"/>
    </source>
</evidence>
<feature type="transmembrane region" description="Helical" evidence="6">
    <location>
        <begin position="42"/>
        <end position="63"/>
    </location>
</feature>
<dbReference type="PANTHER" id="PTHR33545:SF5">
    <property type="entry name" value="UPF0750 MEMBRANE PROTEIN YITT"/>
    <property type="match status" value="1"/>
</dbReference>
<dbReference type="Proteomes" id="UP000281813">
    <property type="component" value="Unassembled WGS sequence"/>
</dbReference>
<comment type="caution">
    <text evidence="7">The sequence shown here is derived from an EMBL/GenBank/DDBJ whole genome shotgun (WGS) entry which is preliminary data.</text>
</comment>
<dbReference type="RefSeq" id="WP_121131774.1">
    <property type="nucleotide sequence ID" value="NZ_JBHUFK010000014.1"/>
</dbReference>
<keyword evidence="5 6" id="KW-0472">Membrane</keyword>
<evidence type="ECO:0000313" key="7">
    <source>
        <dbReference type="EMBL" id="RKQ15000.1"/>
    </source>
</evidence>
<dbReference type="InterPro" id="IPR003740">
    <property type="entry name" value="YitT"/>
</dbReference>
<keyword evidence="4 6" id="KW-1133">Transmembrane helix</keyword>
<name>A0A494YXV6_9BACI</name>
<keyword evidence="8" id="KW-1185">Reference proteome</keyword>
<dbReference type="EMBL" id="RBZO01000016">
    <property type="protein sequence ID" value="RKQ15000.1"/>
    <property type="molecule type" value="Genomic_DNA"/>
</dbReference>
<evidence type="ECO:0000256" key="3">
    <source>
        <dbReference type="ARBA" id="ARBA00022692"/>
    </source>
</evidence>
<protein>
    <recommendedName>
        <fullName evidence="9">YitT family protein</fullName>
    </recommendedName>
</protein>
<evidence type="ECO:0000256" key="4">
    <source>
        <dbReference type="ARBA" id="ARBA00022989"/>
    </source>
</evidence>
<proteinExistence type="predicted"/>
<dbReference type="OrthoDB" id="2602718at2"/>
<organism evidence="7 8">
    <name type="scientific">Oceanobacillus bengalensis</name>
    <dbReference type="NCBI Taxonomy" id="1435466"/>
    <lineage>
        <taxon>Bacteria</taxon>
        <taxon>Bacillati</taxon>
        <taxon>Bacillota</taxon>
        <taxon>Bacilli</taxon>
        <taxon>Bacillales</taxon>
        <taxon>Bacillaceae</taxon>
        <taxon>Oceanobacillus</taxon>
    </lineage>
</organism>
<evidence type="ECO:0000256" key="6">
    <source>
        <dbReference type="SAM" id="Phobius"/>
    </source>
</evidence>
<evidence type="ECO:0000256" key="5">
    <source>
        <dbReference type="ARBA" id="ARBA00023136"/>
    </source>
</evidence>